<evidence type="ECO:0000313" key="12">
    <source>
        <dbReference type="Proteomes" id="UP000032287"/>
    </source>
</evidence>
<sequence length="308" mass="33253">MAKMLVFGHQNPDTDTIASAFTASYFLNKAYNQDTEAVALGTPNAETQFALNYFKVDAPRVIESADTEEVFLVDHNEAAQSVANIADVTVYGVYDHHKINFSSAAPLYFINKPWGSVATVLYYEFQTANIEIPAEIAGLMASAIISDTLLLKSPTTTPMDKPALEALAKIAGLADYEAYGLEMLKAGTDLSSRSAKELIDGDAKSFELNGSTVRIGQVNTVDVEDVFSRRDEVVAAMEAELAEDGYNTFVFVVTNILDSDSDILVLGDNLDKVEAAFDVKLADGRASLPGVVSRKKQVVPPLTDAFNA</sequence>
<dbReference type="FunFam" id="3.10.310.20:FF:000001">
    <property type="entry name" value="Probable manganese-dependent inorganic pyrophosphatase"/>
    <property type="match status" value="1"/>
</dbReference>
<dbReference type="InterPro" id="IPR038763">
    <property type="entry name" value="DHH_sf"/>
</dbReference>
<comment type="cofactor">
    <cofactor evidence="1">
        <name>Mn(2+)</name>
        <dbReference type="ChEBI" id="CHEBI:29035"/>
    </cofactor>
</comment>
<name>A0A0D1LH93_9LACO</name>
<dbReference type="InterPro" id="IPR004097">
    <property type="entry name" value="DHHA2"/>
</dbReference>
<feature type="domain" description="DHHA2" evidence="10">
    <location>
        <begin position="180"/>
        <end position="306"/>
    </location>
</feature>
<keyword evidence="6" id="KW-0464">Manganese</keyword>
<organism evidence="11 12">
    <name type="scientific">Weissella cibaria</name>
    <dbReference type="NCBI Taxonomy" id="137591"/>
    <lineage>
        <taxon>Bacteria</taxon>
        <taxon>Bacillati</taxon>
        <taxon>Bacillota</taxon>
        <taxon>Bacilli</taxon>
        <taxon>Lactobacillales</taxon>
        <taxon>Lactobacillaceae</taxon>
        <taxon>Weissella</taxon>
    </lineage>
</organism>
<dbReference type="PANTHER" id="PTHR12112">
    <property type="entry name" value="BNIP - RELATED"/>
    <property type="match status" value="1"/>
</dbReference>
<dbReference type="GO" id="GO:0004427">
    <property type="term" value="F:inorganic diphosphate phosphatase activity"/>
    <property type="evidence" value="ECO:0007669"/>
    <property type="project" value="UniProtKB-EC"/>
</dbReference>
<dbReference type="Gene3D" id="3.10.310.20">
    <property type="entry name" value="DHHA2 domain"/>
    <property type="match status" value="1"/>
</dbReference>
<dbReference type="SMART" id="SM01131">
    <property type="entry name" value="DHHA2"/>
    <property type="match status" value="1"/>
</dbReference>
<dbReference type="RefSeq" id="WP_043712078.1">
    <property type="nucleotide sequence ID" value="NZ_JALOCT010000001.1"/>
</dbReference>
<dbReference type="NCBIfam" id="NF003877">
    <property type="entry name" value="PRK05427.1"/>
    <property type="match status" value="1"/>
</dbReference>
<evidence type="ECO:0000313" key="11">
    <source>
        <dbReference type="EMBL" id="KIU19850.1"/>
    </source>
</evidence>
<dbReference type="InterPro" id="IPR038222">
    <property type="entry name" value="DHHA2_dom_sf"/>
</dbReference>
<protein>
    <recommendedName>
        <fullName evidence="9">Probable manganese-dependent inorganic pyrophosphatase</fullName>
        <ecNumber evidence="3">3.6.1.1</ecNumber>
    </recommendedName>
    <alternativeName>
        <fullName evidence="7">Pyrophosphate phospho-hydrolase</fullName>
    </alternativeName>
</protein>
<dbReference type="InterPro" id="IPR001667">
    <property type="entry name" value="DDH_dom"/>
</dbReference>
<dbReference type="PANTHER" id="PTHR12112:SF22">
    <property type="entry name" value="MANGANESE-DEPENDENT INORGANIC PYROPHOSPHATASE-RELATED"/>
    <property type="match status" value="1"/>
</dbReference>
<keyword evidence="12" id="KW-1185">Reference proteome</keyword>
<dbReference type="EC" id="3.6.1.1" evidence="3"/>
<evidence type="ECO:0000259" key="10">
    <source>
        <dbReference type="SMART" id="SM01131"/>
    </source>
</evidence>
<evidence type="ECO:0000256" key="2">
    <source>
        <dbReference type="ARBA" id="ARBA00007350"/>
    </source>
</evidence>
<dbReference type="GO" id="GO:0005737">
    <property type="term" value="C:cytoplasm"/>
    <property type="evidence" value="ECO:0007669"/>
    <property type="project" value="InterPro"/>
</dbReference>
<comment type="similarity">
    <text evidence="2">Belongs to the PPase class C family.</text>
</comment>
<accession>A0A0D1LH93</accession>
<comment type="catalytic activity">
    <reaction evidence="8">
        <text>diphosphate + H2O = 2 phosphate + H(+)</text>
        <dbReference type="Rhea" id="RHEA:24576"/>
        <dbReference type="ChEBI" id="CHEBI:15377"/>
        <dbReference type="ChEBI" id="CHEBI:15378"/>
        <dbReference type="ChEBI" id="CHEBI:33019"/>
        <dbReference type="ChEBI" id="CHEBI:43474"/>
        <dbReference type="EC" id="3.6.1.1"/>
    </reaction>
</comment>
<proteinExistence type="inferred from homology"/>
<keyword evidence="4" id="KW-0479">Metal-binding</keyword>
<dbReference type="PATRIC" id="fig|137591.25.peg.1845"/>
<dbReference type="GO" id="GO:0046872">
    <property type="term" value="F:metal ion binding"/>
    <property type="evidence" value="ECO:0007669"/>
    <property type="project" value="UniProtKB-KW"/>
</dbReference>
<dbReference type="Proteomes" id="UP000032287">
    <property type="component" value="Unassembled WGS sequence"/>
</dbReference>
<comment type="caution">
    <text evidence="11">The sequence shown here is derived from an EMBL/GenBank/DDBJ whole genome shotgun (WGS) entry which is preliminary data.</text>
</comment>
<dbReference type="Pfam" id="PF02833">
    <property type="entry name" value="DHHA2"/>
    <property type="match status" value="1"/>
</dbReference>
<dbReference type="STRING" id="137591.AO080_07860"/>
<reference evidence="11 12" key="1">
    <citation type="journal article" date="2015" name="Microbiology (Mosc.)">
        <title>Genomics of the Weissella cibaria species with an examination of its metabolic traits.</title>
        <authorList>
            <person name="Lynch K.M."/>
            <person name="Lucid A."/>
            <person name="Arendt E.K."/>
            <person name="Sleator R.D."/>
            <person name="Lucey B."/>
            <person name="Coffey A."/>
        </authorList>
    </citation>
    <scope>NUCLEOTIDE SEQUENCE [LARGE SCALE GENOMIC DNA]</scope>
    <source>
        <strain evidence="11 12">MG1</strain>
    </source>
</reference>
<evidence type="ECO:0000256" key="1">
    <source>
        <dbReference type="ARBA" id="ARBA00001936"/>
    </source>
</evidence>
<dbReference type="EMBL" id="JWHU01000034">
    <property type="protein sequence ID" value="KIU19850.1"/>
    <property type="molecule type" value="Genomic_DNA"/>
</dbReference>
<gene>
    <name evidence="11" type="primary">ppaC</name>
    <name evidence="11" type="ORF">QX99_01873</name>
</gene>
<evidence type="ECO:0000256" key="8">
    <source>
        <dbReference type="ARBA" id="ARBA00047820"/>
    </source>
</evidence>
<dbReference type="FunFam" id="3.90.1640.10:FF:000001">
    <property type="entry name" value="Probable manganese-dependent inorganic pyrophosphatase"/>
    <property type="match status" value="1"/>
</dbReference>
<keyword evidence="5 11" id="KW-0378">Hydrolase</keyword>
<dbReference type="Gene3D" id="3.90.1640.10">
    <property type="entry name" value="inorganic pyrophosphatase (n-terminal core)"/>
    <property type="match status" value="1"/>
</dbReference>
<evidence type="ECO:0000256" key="4">
    <source>
        <dbReference type="ARBA" id="ARBA00022723"/>
    </source>
</evidence>
<evidence type="ECO:0000256" key="7">
    <source>
        <dbReference type="ARBA" id="ARBA00032535"/>
    </source>
</evidence>
<evidence type="ECO:0000256" key="9">
    <source>
        <dbReference type="ARBA" id="ARBA00071223"/>
    </source>
</evidence>
<dbReference type="SUPFAM" id="SSF64182">
    <property type="entry name" value="DHH phosphoesterases"/>
    <property type="match status" value="1"/>
</dbReference>
<dbReference type="Pfam" id="PF01368">
    <property type="entry name" value="DHH"/>
    <property type="match status" value="1"/>
</dbReference>
<evidence type="ECO:0000256" key="6">
    <source>
        <dbReference type="ARBA" id="ARBA00023211"/>
    </source>
</evidence>
<evidence type="ECO:0000256" key="3">
    <source>
        <dbReference type="ARBA" id="ARBA00012146"/>
    </source>
</evidence>
<evidence type="ECO:0000256" key="5">
    <source>
        <dbReference type="ARBA" id="ARBA00022801"/>
    </source>
</evidence>
<dbReference type="eggNOG" id="COG1227">
    <property type="taxonomic scope" value="Bacteria"/>
</dbReference>
<dbReference type="AlphaFoldDB" id="A0A0D1LH93"/>